<comment type="caution">
    <text evidence="1">The sequence shown here is derived from an EMBL/GenBank/DDBJ whole genome shotgun (WGS) entry which is preliminary data.</text>
</comment>
<sequence>MDAVVVFGFGILVVTLAVRVSETEICRIIRHRIFTLYVHFYVVQAQTFTRVLCDSQPVD</sequence>
<reference evidence="1" key="1">
    <citation type="submission" date="2019-08" db="EMBL/GenBank/DDBJ databases">
        <authorList>
            <person name="Kucharzyk K."/>
            <person name="Murdoch R.W."/>
            <person name="Higgins S."/>
            <person name="Loffler F."/>
        </authorList>
    </citation>
    <scope>NUCLEOTIDE SEQUENCE</scope>
</reference>
<dbReference type="AlphaFoldDB" id="A0A645EE40"/>
<protein>
    <submittedName>
        <fullName evidence="1">Uncharacterized protein</fullName>
    </submittedName>
</protein>
<name>A0A645EE40_9ZZZZ</name>
<gene>
    <name evidence="1" type="ORF">SDC9_146223</name>
</gene>
<dbReference type="EMBL" id="VSSQ01045154">
    <property type="protein sequence ID" value="MPM99033.1"/>
    <property type="molecule type" value="Genomic_DNA"/>
</dbReference>
<accession>A0A645EE40</accession>
<proteinExistence type="predicted"/>
<organism evidence="1">
    <name type="scientific">bioreactor metagenome</name>
    <dbReference type="NCBI Taxonomy" id="1076179"/>
    <lineage>
        <taxon>unclassified sequences</taxon>
        <taxon>metagenomes</taxon>
        <taxon>ecological metagenomes</taxon>
    </lineage>
</organism>
<evidence type="ECO:0000313" key="1">
    <source>
        <dbReference type="EMBL" id="MPM99033.1"/>
    </source>
</evidence>